<dbReference type="AlphaFoldDB" id="A0A3B0PA80"/>
<evidence type="ECO:0000313" key="2">
    <source>
        <dbReference type="Proteomes" id="UP000259328"/>
    </source>
</evidence>
<proteinExistence type="predicted"/>
<dbReference type="Proteomes" id="UP000259328">
    <property type="component" value="Chromosome"/>
</dbReference>
<protein>
    <submittedName>
        <fullName evidence="1">Uncharacterized protein</fullName>
    </submittedName>
</protein>
<organism evidence="1 2">
    <name type="scientific">Mycoplasmopsis synoviae</name>
    <name type="common">Mycoplasma synoviae</name>
    <dbReference type="NCBI Taxonomy" id="2109"/>
    <lineage>
        <taxon>Bacteria</taxon>
        <taxon>Bacillati</taxon>
        <taxon>Mycoplasmatota</taxon>
        <taxon>Mycoplasmoidales</taxon>
        <taxon>Metamycoplasmataceae</taxon>
        <taxon>Mycoplasmopsis</taxon>
    </lineage>
</organism>
<feature type="non-terminal residue" evidence="1">
    <location>
        <position position="113"/>
    </location>
</feature>
<gene>
    <name evidence="1" type="ORF">NCTC10124_00758</name>
</gene>
<evidence type="ECO:0000313" key="1">
    <source>
        <dbReference type="EMBL" id="SYV93030.1"/>
    </source>
</evidence>
<name>A0A3B0PA80_MYCSY</name>
<reference evidence="2" key="1">
    <citation type="submission" date="2018-06" db="EMBL/GenBank/DDBJ databases">
        <authorList>
            <consortium name="Pathogen Informatics"/>
        </authorList>
    </citation>
    <scope>NUCLEOTIDE SEQUENCE [LARGE SCALE GENOMIC DNA]</scope>
    <source>
        <strain evidence="2">NCTC10124</strain>
    </source>
</reference>
<accession>A0A3B0PA80</accession>
<sequence>MDARLDGKDADLQHPKTVRNEYYKNNSIFVVDKDGNKVNFTNLPQNRKGFSEDNTYLGPLDSIQFSLTTDQRLKSVVFDQLKGEMKKLLDAFFQDNPTLEQKVKITIPEPRAW</sequence>
<dbReference type="EMBL" id="LS991953">
    <property type="protein sequence ID" value="SYV93030.1"/>
    <property type="molecule type" value="Genomic_DNA"/>
</dbReference>